<gene>
    <name evidence="1" type="ORF">MKW94_005892</name>
</gene>
<organism evidence="1 2">
    <name type="scientific">Papaver nudicaule</name>
    <name type="common">Iceland poppy</name>
    <dbReference type="NCBI Taxonomy" id="74823"/>
    <lineage>
        <taxon>Eukaryota</taxon>
        <taxon>Viridiplantae</taxon>
        <taxon>Streptophyta</taxon>
        <taxon>Embryophyta</taxon>
        <taxon>Tracheophyta</taxon>
        <taxon>Spermatophyta</taxon>
        <taxon>Magnoliopsida</taxon>
        <taxon>Ranunculales</taxon>
        <taxon>Papaveraceae</taxon>
        <taxon>Papaveroideae</taxon>
        <taxon>Papaver</taxon>
    </lineage>
</organism>
<dbReference type="AlphaFoldDB" id="A0AA41VIB9"/>
<proteinExistence type="predicted"/>
<feature type="non-terminal residue" evidence="1">
    <location>
        <position position="63"/>
    </location>
</feature>
<evidence type="ECO:0000313" key="2">
    <source>
        <dbReference type="Proteomes" id="UP001177140"/>
    </source>
</evidence>
<dbReference type="EMBL" id="JAJJMA010226888">
    <property type="protein sequence ID" value="MCL7041734.1"/>
    <property type="molecule type" value="Genomic_DNA"/>
</dbReference>
<dbReference type="Proteomes" id="UP001177140">
    <property type="component" value="Unassembled WGS sequence"/>
</dbReference>
<comment type="caution">
    <text evidence="1">The sequence shown here is derived from an EMBL/GenBank/DDBJ whole genome shotgun (WGS) entry which is preliminary data.</text>
</comment>
<evidence type="ECO:0000313" key="1">
    <source>
        <dbReference type="EMBL" id="MCL7041734.1"/>
    </source>
</evidence>
<protein>
    <submittedName>
        <fullName evidence="1">Uncharacterized protein</fullName>
    </submittedName>
</protein>
<accession>A0AA41VIB9</accession>
<reference evidence="1" key="1">
    <citation type="submission" date="2022-03" db="EMBL/GenBank/DDBJ databases">
        <title>A functionally conserved STORR gene fusion in Papaver species that diverged 16.8 million years ago.</title>
        <authorList>
            <person name="Catania T."/>
        </authorList>
    </citation>
    <scope>NUCLEOTIDE SEQUENCE</scope>
    <source>
        <strain evidence="1">S-191538</strain>
    </source>
</reference>
<feature type="non-terminal residue" evidence="1">
    <location>
        <position position="1"/>
    </location>
</feature>
<name>A0AA41VIB9_PAPNU</name>
<keyword evidence="2" id="KW-1185">Reference proteome</keyword>
<sequence length="63" mass="7054">VGSYFPPFAIECFDKYDNRMQFTSIPELDVAITSRSCRQGTMVSHVDAPKVKLLSKGMILQVS</sequence>